<dbReference type="InterPro" id="IPR050268">
    <property type="entry name" value="NADH-dep_flavin_reductase"/>
</dbReference>
<gene>
    <name evidence="3" type="ORF">SE15_01660</name>
</gene>
<name>A0A0P6YG49_9CHLR</name>
<evidence type="ECO:0000313" key="4">
    <source>
        <dbReference type="Proteomes" id="UP000050544"/>
    </source>
</evidence>
<dbReference type="STRING" id="869279.SE15_01660"/>
<dbReference type="GO" id="GO:0010181">
    <property type="term" value="F:FMN binding"/>
    <property type="evidence" value="ECO:0007669"/>
    <property type="project" value="InterPro"/>
</dbReference>
<dbReference type="EMBL" id="LGKO01000002">
    <property type="protein sequence ID" value="KPL83942.1"/>
    <property type="molecule type" value="Genomic_DNA"/>
</dbReference>
<protein>
    <recommendedName>
        <fullName evidence="2">Flavin reductase like domain-containing protein</fullName>
    </recommendedName>
</protein>
<dbReference type="PANTHER" id="PTHR30466">
    <property type="entry name" value="FLAVIN REDUCTASE"/>
    <property type="match status" value="1"/>
</dbReference>
<dbReference type="PANTHER" id="PTHR30466:SF1">
    <property type="entry name" value="FMN REDUCTASE (NADH) RUTF"/>
    <property type="match status" value="1"/>
</dbReference>
<dbReference type="SUPFAM" id="SSF50475">
    <property type="entry name" value="FMN-binding split barrel"/>
    <property type="match status" value="1"/>
</dbReference>
<organism evidence="3 4">
    <name type="scientific">Thermanaerothrix daxensis</name>
    <dbReference type="NCBI Taxonomy" id="869279"/>
    <lineage>
        <taxon>Bacteria</taxon>
        <taxon>Bacillati</taxon>
        <taxon>Chloroflexota</taxon>
        <taxon>Anaerolineae</taxon>
        <taxon>Anaerolineales</taxon>
        <taxon>Anaerolineaceae</taxon>
        <taxon>Thermanaerothrix</taxon>
    </lineage>
</organism>
<proteinExistence type="predicted"/>
<evidence type="ECO:0000313" key="3">
    <source>
        <dbReference type="EMBL" id="KPL83942.1"/>
    </source>
</evidence>
<comment type="caution">
    <text evidence="3">The sequence shown here is derived from an EMBL/GenBank/DDBJ whole genome shotgun (WGS) entry which is preliminary data.</text>
</comment>
<dbReference type="InterPro" id="IPR012349">
    <property type="entry name" value="Split_barrel_FMN-bd"/>
</dbReference>
<dbReference type="RefSeq" id="WP_054520361.1">
    <property type="nucleotide sequence ID" value="NZ_LGKO01000002.1"/>
</dbReference>
<dbReference type="Proteomes" id="UP000050544">
    <property type="component" value="Unassembled WGS sequence"/>
</dbReference>
<dbReference type="AlphaFoldDB" id="A0A0P6YG49"/>
<reference evidence="3 4" key="1">
    <citation type="submission" date="2015-07" db="EMBL/GenBank/DDBJ databases">
        <title>Whole genome sequence of Thermanaerothrix daxensis DSM 23592.</title>
        <authorList>
            <person name="Hemp J."/>
            <person name="Ward L.M."/>
            <person name="Pace L.A."/>
            <person name="Fischer W.W."/>
        </authorList>
    </citation>
    <scope>NUCLEOTIDE SEQUENCE [LARGE SCALE GENOMIC DNA]</scope>
    <source>
        <strain evidence="3 4">GNS-1</strain>
    </source>
</reference>
<evidence type="ECO:0000256" key="1">
    <source>
        <dbReference type="ARBA" id="ARBA00023002"/>
    </source>
</evidence>
<sequence length="161" mass="17494">MPVSAEMLRQAMRNWTTGVSVVTSCANGVCHGMTVNSFTSVSLDPPLVTVTLNRNTRTQALVAQSGVFGVTILREGQEAISKRFAGHSTEAVDRLAGLETFHLVTGVPLLKDGLVALDCRVVYEYPLPNSVLYIAEVLAIQSGEPGQPLVYHNRTYHKLVR</sequence>
<evidence type="ECO:0000259" key="2">
    <source>
        <dbReference type="SMART" id="SM00903"/>
    </source>
</evidence>
<dbReference type="InterPro" id="IPR002563">
    <property type="entry name" value="Flavin_Rdtase-like_dom"/>
</dbReference>
<dbReference type="Gene3D" id="2.30.110.10">
    <property type="entry name" value="Electron Transport, Fmn-binding Protein, Chain A"/>
    <property type="match status" value="1"/>
</dbReference>
<dbReference type="Pfam" id="PF01613">
    <property type="entry name" value="Flavin_Reduct"/>
    <property type="match status" value="1"/>
</dbReference>
<feature type="domain" description="Flavin reductase like" evidence="2">
    <location>
        <begin position="12"/>
        <end position="158"/>
    </location>
</feature>
<dbReference type="GO" id="GO:0042602">
    <property type="term" value="F:riboflavin reductase (NADPH) activity"/>
    <property type="evidence" value="ECO:0007669"/>
    <property type="project" value="TreeGrafter"/>
</dbReference>
<keyword evidence="1" id="KW-0560">Oxidoreductase</keyword>
<dbReference type="OrthoDB" id="9792858at2"/>
<dbReference type="SMART" id="SM00903">
    <property type="entry name" value="Flavin_Reduct"/>
    <property type="match status" value="1"/>
</dbReference>
<keyword evidence="4" id="KW-1185">Reference proteome</keyword>
<accession>A0A0P6YG49</accession>